<evidence type="ECO:0008006" key="3">
    <source>
        <dbReference type="Google" id="ProtNLM"/>
    </source>
</evidence>
<dbReference type="RefSeq" id="WP_345031687.1">
    <property type="nucleotide sequence ID" value="NZ_BAABGL010000014.1"/>
</dbReference>
<dbReference type="Pfam" id="PF21863">
    <property type="entry name" value="HTH_67"/>
    <property type="match status" value="1"/>
</dbReference>
<sequence>MVNSQRRDLIRRLSKRVESVHSATYFARPVGEAIAGTGVTHPSAIYFAGRAAPLGRVPASVVAATFYSFNPAYIRRFVPECWDTAAPETVHAARLAGVEQFLAGAFGPEAPGGRSPELPALAQHLVDALDPVLTALLPDGRTLFAAHQEALAPGVQAQDPAVQPFLDLWRAATLLREYRGDGHIGALITHDLSGLEAIVLHCLTGASFRPSAARKSRGWSEEEWNAAVESLRERGLVLGAGDEARITDEAAALREEIEQATDASVALSWEALSDERLAELDGQAKDFAKILVAQGAFPQKLFATGSGLTSREQADRA</sequence>
<accession>A0ABP8JJI5</accession>
<reference evidence="2" key="1">
    <citation type="journal article" date="2019" name="Int. J. Syst. Evol. Microbiol.">
        <title>The Global Catalogue of Microorganisms (GCM) 10K type strain sequencing project: providing services to taxonomists for standard genome sequencing and annotation.</title>
        <authorList>
            <consortium name="The Broad Institute Genomics Platform"/>
            <consortium name="The Broad Institute Genome Sequencing Center for Infectious Disease"/>
            <person name="Wu L."/>
            <person name="Ma J."/>
        </authorList>
    </citation>
    <scope>NUCLEOTIDE SEQUENCE [LARGE SCALE GENOMIC DNA]</scope>
    <source>
        <strain evidence="2">JCM 17808</strain>
    </source>
</reference>
<dbReference type="NCBIfam" id="NF047719">
    <property type="entry name" value="SCO6745_fam_HTH"/>
    <property type="match status" value="1"/>
</dbReference>
<evidence type="ECO:0000313" key="1">
    <source>
        <dbReference type="EMBL" id="GAA4391739.1"/>
    </source>
</evidence>
<protein>
    <recommendedName>
        <fullName evidence="3">SalK</fullName>
    </recommendedName>
</protein>
<evidence type="ECO:0000313" key="2">
    <source>
        <dbReference type="Proteomes" id="UP001500642"/>
    </source>
</evidence>
<dbReference type="InterPro" id="IPR054058">
    <property type="entry name" value="HTH_67"/>
</dbReference>
<keyword evidence="2" id="KW-1185">Reference proteome</keyword>
<organism evidence="1 2">
    <name type="scientific">Brevibacterium pityocampae</name>
    <dbReference type="NCBI Taxonomy" id="506594"/>
    <lineage>
        <taxon>Bacteria</taxon>
        <taxon>Bacillati</taxon>
        <taxon>Actinomycetota</taxon>
        <taxon>Actinomycetes</taxon>
        <taxon>Micrococcales</taxon>
        <taxon>Brevibacteriaceae</taxon>
        <taxon>Brevibacterium</taxon>
    </lineage>
</organism>
<gene>
    <name evidence="1" type="ORF">GCM10023167_19280</name>
</gene>
<proteinExistence type="predicted"/>
<name>A0ABP8JJI5_9MICO</name>
<comment type="caution">
    <text evidence="1">The sequence shown here is derived from an EMBL/GenBank/DDBJ whole genome shotgun (WGS) entry which is preliminary data.</text>
</comment>
<dbReference type="EMBL" id="BAABGL010000014">
    <property type="protein sequence ID" value="GAA4391739.1"/>
    <property type="molecule type" value="Genomic_DNA"/>
</dbReference>
<dbReference type="Proteomes" id="UP001500642">
    <property type="component" value="Unassembled WGS sequence"/>
</dbReference>